<dbReference type="Pfam" id="PF02518">
    <property type="entry name" value="HATPase_c"/>
    <property type="match status" value="1"/>
</dbReference>
<dbReference type="SUPFAM" id="SSF52172">
    <property type="entry name" value="CheY-like"/>
    <property type="match status" value="1"/>
</dbReference>
<feature type="region of interest" description="Disordered" evidence="7">
    <location>
        <begin position="1"/>
        <end position="21"/>
    </location>
</feature>
<evidence type="ECO:0000256" key="7">
    <source>
        <dbReference type="SAM" id="MobiDB-lite"/>
    </source>
</evidence>
<dbReference type="PROSITE" id="PS50109">
    <property type="entry name" value="HIS_KIN"/>
    <property type="match status" value="1"/>
</dbReference>
<feature type="compositionally biased region" description="Polar residues" evidence="7">
    <location>
        <begin position="334"/>
        <end position="346"/>
    </location>
</feature>
<dbReference type="InterPro" id="IPR005467">
    <property type="entry name" value="His_kinase_dom"/>
</dbReference>
<feature type="compositionally biased region" description="Basic and acidic residues" evidence="7">
    <location>
        <begin position="1"/>
        <end position="15"/>
    </location>
</feature>
<dbReference type="PROSITE" id="PS50110">
    <property type="entry name" value="RESPONSE_REGULATORY"/>
    <property type="match status" value="1"/>
</dbReference>
<evidence type="ECO:0000259" key="8">
    <source>
        <dbReference type="PROSITE" id="PS50109"/>
    </source>
</evidence>
<protein>
    <recommendedName>
        <fullName evidence="2">histidine kinase</fullName>
        <ecNumber evidence="2">2.7.13.3</ecNumber>
    </recommendedName>
</protein>
<dbReference type="FunFam" id="3.30.450.40:FF:000083">
    <property type="entry name" value="Sensor histidine kinase/response regulator, putative (AFU_orthologue AFUA_4G00660)"/>
    <property type="match status" value="1"/>
</dbReference>
<feature type="compositionally biased region" description="Low complexity" evidence="7">
    <location>
        <begin position="1028"/>
        <end position="1038"/>
    </location>
</feature>
<keyword evidence="4" id="KW-0808">Transferase</keyword>
<dbReference type="Gene3D" id="3.30.450.40">
    <property type="match status" value="1"/>
</dbReference>
<dbReference type="GeneID" id="37063307"/>
<feature type="domain" description="Histidine kinase" evidence="8">
    <location>
        <begin position="596"/>
        <end position="859"/>
    </location>
</feature>
<gene>
    <name evidence="10" type="ORF">BO70DRAFT_335639</name>
</gene>
<dbReference type="Gene3D" id="1.10.287.130">
    <property type="match status" value="1"/>
</dbReference>
<feature type="region of interest" description="Disordered" evidence="7">
    <location>
        <begin position="269"/>
        <end position="346"/>
    </location>
</feature>
<dbReference type="Proteomes" id="UP000247233">
    <property type="component" value="Unassembled WGS sequence"/>
</dbReference>
<dbReference type="InterPro" id="IPR011006">
    <property type="entry name" value="CheY-like_superfamily"/>
</dbReference>
<dbReference type="PANTHER" id="PTHR43047">
    <property type="entry name" value="TWO-COMPONENT HISTIDINE PROTEIN KINASE"/>
    <property type="match status" value="1"/>
</dbReference>
<dbReference type="InterPro" id="IPR004358">
    <property type="entry name" value="Sig_transdc_His_kin-like_C"/>
</dbReference>
<dbReference type="FunFam" id="1.10.287.130:FF:000023">
    <property type="entry name" value="Sensor histidine kinase/response regulator, putative"/>
    <property type="match status" value="1"/>
</dbReference>
<comment type="catalytic activity">
    <reaction evidence="1">
        <text>ATP + protein L-histidine = ADP + protein N-phospho-L-histidine.</text>
        <dbReference type="EC" id="2.7.13.3"/>
    </reaction>
</comment>
<keyword evidence="3 6" id="KW-0597">Phosphoprotein</keyword>
<dbReference type="GO" id="GO:0000155">
    <property type="term" value="F:phosphorelay sensor kinase activity"/>
    <property type="evidence" value="ECO:0007669"/>
    <property type="project" value="InterPro"/>
</dbReference>
<dbReference type="EMBL" id="MSFL01000010">
    <property type="protein sequence ID" value="PWY83542.1"/>
    <property type="molecule type" value="Genomic_DNA"/>
</dbReference>
<dbReference type="VEuPathDB" id="FungiDB:BO70DRAFT_335639"/>
<dbReference type="SUPFAM" id="SSF47384">
    <property type="entry name" value="Homodimeric domain of signal transducing histidine kinase"/>
    <property type="match status" value="1"/>
</dbReference>
<dbReference type="Gene3D" id="3.40.50.2300">
    <property type="match status" value="1"/>
</dbReference>
<dbReference type="InterPro" id="IPR003594">
    <property type="entry name" value="HATPase_dom"/>
</dbReference>
<dbReference type="Pfam" id="PF00072">
    <property type="entry name" value="Response_reg"/>
    <property type="match status" value="1"/>
</dbReference>
<feature type="compositionally biased region" description="Basic and acidic residues" evidence="7">
    <location>
        <begin position="315"/>
        <end position="326"/>
    </location>
</feature>
<dbReference type="SUPFAM" id="SSF55874">
    <property type="entry name" value="ATPase domain of HSP90 chaperone/DNA topoisomerase II/histidine kinase"/>
    <property type="match status" value="1"/>
</dbReference>
<name>A0A317WE83_9EURO</name>
<feature type="compositionally biased region" description="Basic and acidic residues" evidence="7">
    <location>
        <begin position="295"/>
        <end position="304"/>
    </location>
</feature>
<dbReference type="STRING" id="1448321.A0A317WE83"/>
<dbReference type="SMART" id="SM00388">
    <property type="entry name" value="HisKA"/>
    <property type="match status" value="1"/>
</dbReference>
<dbReference type="SMART" id="SM00387">
    <property type="entry name" value="HATPase_c"/>
    <property type="match status" value="1"/>
</dbReference>
<feature type="region of interest" description="Disordered" evidence="7">
    <location>
        <begin position="1013"/>
        <end position="1039"/>
    </location>
</feature>
<reference evidence="10 11" key="1">
    <citation type="submission" date="2016-12" db="EMBL/GenBank/DDBJ databases">
        <title>The genomes of Aspergillus section Nigri reveals drivers in fungal speciation.</title>
        <authorList>
            <consortium name="DOE Joint Genome Institute"/>
            <person name="Vesth T.C."/>
            <person name="Nybo J."/>
            <person name="Theobald S."/>
            <person name="Brandl J."/>
            <person name="Frisvad J.C."/>
            <person name="Nielsen K.F."/>
            <person name="Lyhne E.K."/>
            <person name="Kogle M.E."/>
            <person name="Kuo A."/>
            <person name="Riley R."/>
            <person name="Clum A."/>
            <person name="Nolan M."/>
            <person name="Lipzen A."/>
            <person name="Salamov A."/>
            <person name="Henrissat B."/>
            <person name="Wiebenga A."/>
            <person name="De Vries R.P."/>
            <person name="Grigoriev I.V."/>
            <person name="Mortensen U.H."/>
            <person name="Andersen M.R."/>
            <person name="Baker S.E."/>
        </authorList>
    </citation>
    <scope>NUCLEOTIDE SEQUENCE [LARGE SCALE GENOMIC DNA]</scope>
    <source>
        <strain evidence="10 11">CBS 117.55</strain>
    </source>
</reference>
<accession>A0A317WE83</accession>
<dbReference type="PRINTS" id="PR00344">
    <property type="entry name" value="BCTRLSENSOR"/>
</dbReference>
<feature type="region of interest" description="Disordered" evidence="7">
    <location>
        <begin position="382"/>
        <end position="427"/>
    </location>
</feature>
<keyword evidence="11" id="KW-1185">Reference proteome</keyword>
<dbReference type="Pfam" id="PF00512">
    <property type="entry name" value="HisKA"/>
    <property type="match status" value="1"/>
</dbReference>
<keyword evidence="5 10" id="KW-0418">Kinase</keyword>
<dbReference type="InterPro" id="IPR029016">
    <property type="entry name" value="GAF-like_dom_sf"/>
</dbReference>
<evidence type="ECO:0000256" key="3">
    <source>
        <dbReference type="ARBA" id="ARBA00022553"/>
    </source>
</evidence>
<organism evidence="10 11">
    <name type="scientific">Aspergillus heteromorphus CBS 117.55</name>
    <dbReference type="NCBI Taxonomy" id="1448321"/>
    <lineage>
        <taxon>Eukaryota</taxon>
        <taxon>Fungi</taxon>
        <taxon>Dikarya</taxon>
        <taxon>Ascomycota</taxon>
        <taxon>Pezizomycotina</taxon>
        <taxon>Eurotiomycetes</taxon>
        <taxon>Eurotiomycetidae</taxon>
        <taxon>Eurotiales</taxon>
        <taxon>Aspergillaceae</taxon>
        <taxon>Aspergillus</taxon>
        <taxon>Aspergillus subgen. Circumdati</taxon>
    </lineage>
</organism>
<evidence type="ECO:0000256" key="4">
    <source>
        <dbReference type="ARBA" id="ARBA00022679"/>
    </source>
</evidence>
<dbReference type="GO" id="GO:0009927">
    <property type="term" value="F:histidine phosphotransfer kinase activity"/>
    <property type="evidence" value="ECO:0007669"/>
    <property type="project" value="TreeGrafter"/>
</dbReference>
<feature type="domain" description="Response regulatory" evidence="9">
    <location>
        <begin position="1061"/>
        <end position="1181"/>
    </location>
</feature>
<feature type="compositionally biased region" description="Acidic residues" evidence="7">
    <location>
        <begin position="274"/>
        <end position="283"/>
    </location>
</feature>
<dbReference type="RefSeq" id="XP_025399985.1">
    <property type="nucleotide sequence ID" value="XM_025541070.1"/>
</dbReference>
<evidence type="ECO:0000256" key="5">
    <source>
        <dbReference type="ARBA" id="ARBA00022777"/>
    </source>
</evidence>
<dbReference type="CDD" id="cd00082">
    <property type="entry name" value="HisKA"/>
    <property type="match status" value="1"/>
</dbReference>
<evidence type="ECO:0000313" key="11">
    <source>
        <dbReference type="Proteomes" id="UP000247233"/>
    </source>
</evidence>
<dbReference type="OrthoDB" id="303614at2759"/>
<dbReference type="InterPro" id="IPR003661">
    <property type="entry name" value="HisK_dim/P_dom"/>
</dbReference>
<dbReference type="SMART" id="SM00448">
    <property type="entry name" value="REC"/>
    <property type="match status" value="1"/>
</dbReference>
<dbReference type="InterPro" id="IPR036097">
    <property type="entry name" value="HisK_dim/P_sf"/>
</dbReference>
<dbReference type="InterPro" id="IPR036890">
    <property type="entry name" value="HATPase_C_sf"/>
</dbReference>
<sequence length="1191" mass="132830">MESRGSSDRGREGGPRKYAYNREGAREREMHLYLPYWGYSDTEKFAQQSVGDQPNVSRDNVLTVFAQLAAVRMHARRALISLFDRDMQHIVAEATPTLSLRSHEQSKALWLGVQRLPRRQVTLCYHAMHAFVDEGRDMFVVNDLTQDGRFKSDSSVKQHPHNKFYVSVPICSPDDYVIGSVAVLDDRPRHGVTQEQELFLKELAATVMDHLLAQRAMREEYREEKMVRALGLFVKGKSDLNDWVNSWDASNRKYGSQLVSVSKKLEQLQVAGSGDEDEGEEQAPDTVKPNPVQDTAKKRNKDVSPVHTYESQGNDESREGKSDDKGKRHRPKLSPTTSQLQDSLAPTSVRTVVNRAAVMIYQALDVEGTLFIDASVYARRQTVGSPGGPDDPDTYNVEHQTDRDGPIPSASHPGSGSDSSSVDEGKEGRSLVLGHFTSSGQDEKPGDSHYVSLSGAFVSHLIDQYPRGKIFHIEEDGSISLSYEGLAEEIHYTTSGNRGALTTEAEKMNIQQETMDIKQLMKVLPKARCIAIYPVWDFQRSRWFTVQLVWTNDPGRVLSEPKDLTYMAAFSNTVMAEVSRLDLEAADRAKGDFISSISHELRSPLHGLLGTAELLQEMVSNYAQRSLIETVYSCGRTLLDTLNHLLDYAKINTLTRSRPSDQPGKYGEPDVSRPNTAVPGTPQDEDLSVLVQEVIEGLLAGAEYQRRGSTDGSDAKQDGQLSKARLMTIVDMEWHESWQFNVYAGAWRRVVMNLFGNALKYTRTGYIRLLMKKDTLKGQDGNRMPAVRMIFSDSGRGMSQDFLTHHLYSAFLQEDTTSPGLGVGLHLVHQIVRSLSGSIHFSSEIDRGTQVDVVLPVMAPEQPLSSSPNPYEPLREKISGMTISLFTRSSQQGNLGFDPVVLDDILINLRRMMSGWFGLRVLTREELDTTKPDFTIVTEREYCDHYLRGPNEAQSETVEIRPLYPLIVLSERISSWKTLGEGVDDPIIFLTQPVSPKTLAKAFEHCIYGPEHGELFTPNKPPSPAQSPPSGSGESSSGQDMIQFQASDMAALPKNGKPSKSILLVEDNQVNLQIIEMCVKTAGFEYQTARNGLEALEKFRAGRYDAVVMADVSMPVMDGLSATRQMRHHERRKKLPPATIIILTAFISGSTQQETLRSGANMFLTKPTPLKQLKEILKKLAEGKDVVSPQS</sequence>
<dbReference type="InterPro" id="IPR001789">
    <property type="entry name" value="Sig_transdc_resp-reg_receiver"/>
</dbReference>
<dbReference type="Gene3D" id="3.30.565.10">
    <property type="entry name" value="Histidine kinase-like ATPase, C-terminal domain"/>
    <property type="match status" value="1"/>
</dbReference>
<feature type="modified residue" description="4-aspartylphosphate" evidence="6">
    <location>
        <position position="1111"/>
    </location>
</feature>
<dbReference type="AlphaFoldDB" id="A0A317WE83"/>
<comment type="caution">
    <text evidence="10">The sequence shown here is derived from an EMBL/GenBank/DDBJ whole genome shotgun (WGS) entry which is preliminary data.</text>
</comment>
<dbReference type="CDD" id="cd17546">
    <property type="entry name" value="REC_hyHK_CKI1_RcsC-like"/>
    <property type="match status" value="1"/>
</dbReference>
<feature type="region of interest" description="Disordered" evidence="7">
    <location>
        <begin position="656"/>
        <end position="683"/>
    </location>
</feature>
<dbReference type="EC" id="2.7.13.3" evidence="2"/>
<dbReference type="GO" id="GO:0005886">
    <property type="term" value="C:plasma membrane"/>
    <property type="evidence" value="ECO:0007669"/>
    <property type="project" value="TreeGrafter"/>
</dbReference>
<evidence type="ECO:0000313" key="10">
    <source>
        <dbReference type="EMBL" id="PWY83542.1"/>
    </source>
</evidence>
<proteinExistence type="predicted"/>
<feature type="compositionally biased region" description="Low complexity" evidence="7">
    <location>
        <begin position="408"/>
        <end position="420"/>
    </location>
</feature>
<dbReference type="PANTHER" id="PTHR43047:SF74">
    <property type="entry name" value="HISTIDINE KINASE-RELATED"/>
    <property type="match status" value="1"/>
</dbReference>
<dbReference type="SUPFAM" id="SSF55781">
    <property type="entry name" value="GAF domain-like"/>
    <property type="match status" value="1"/>
</dbReference>
<evidence type="ECO:0000259" key="9">
    <source>
        <dbReference type="PROSITE" id="PS50110"/>
    </source>
</evidence>
<evidence type="ECO:0000256" key="2">
    <source>
        <dbReference type="ARBA" id="ARBA00012438"/>
    </source>
</evidence>
<evidence type="ECO:0000256" key="6">
    <source>
        <dbReference type="PROSITE-ProRule" id="PRU00169"/>
    </source>
</evidence>
<evidence type="ECO:0000256" key="1">
    <source>
        <dbReference type="ARBA" id="ARBA00000085"/>
    </source>
</evidence>